<dbReference type="PROSITE" id="PS00870">
    <property type="entry name" value="CLPAB_1"/>
    <property type="match status" value="1"/>
</dbReference>
<keyword evidence="3 9" id="KW-0547">Nucleotide-binding</keyword>
<comment type="subunit">
    <text evidence="10">Homohexamer; The oligomerization is ATP-dependent.</text>
</comment>
<feature type="domain" description="Clp R" evidence="11">
    <location>
        <begin position="3"/>
        <end position="151"/>
    </location>
</feature>
<dbReference type="InterPro" id="IPR018368">
    <property type="entry name" value="ClpA/B_CS1"/>
</dbReference>
<dbReference type="RefSeq" id="WP_228104958.1">
    <property type="nucleotide sequence ID" value="NZ_CP101637.1"/>
</dbReference>
<dbReference type="InterPro" id="IPR001270">
    <property type="entry name" value="ClpA/B"/>
</dbReference>
<evidence type="ECO:0000256" key="5">
    <source>
        <dbReference type="ARBA" id="ARBA00023054"/>
    </source>
</evidence>
<comment type="subcellular location">
    <subcellularLocation>
        <location evidence="10">Cytoplasm</location>
    </subcellularLocation>
</comment>
<evidence type="ECO:0000256" key="10">
    <source>
        <dbReference type="RuleBase" id="RU362034"/>
    </source>
</evidence>
<dbReference type="SUPFAM" id="SSF81923">
    <property type="entry name" value="Double Clp-N motif"/>
    <property type="match status" value="1"/>
</dbReference>
<keyword evidence="5 10" id="KW-0175">Coiled coil</keyword>
<dbReference type="Gene3D" id="3.40.50.300">
    <property type="entry name" value="P-loop containing nucleotide triphosphate hydrolases"/>
    <property type="match status" value="3"/>
</dbReference>
<dbReference type="Pfam" id="PF07724">
    <property type="entry name" value="AAA_2"/>
    <property type="match status" value="1"/>
</dbReference>
<feature type="coiled-coil region" evidence="10">
    <location>
        <begin position="417"/>
        <end position="531"/>
    </location>
</feature>
<dbReference type="Pfam" id="PF10431">
    <property type="entry name" value="ClpB_D2-small"/>
    <property type="match status" value="1"/>
</dbReference>
<evidence type="ECO:0000256" key="1">
    <source>
        <dbReference type="ARBA" id="ARBA00008675"/>
    </source>
</evidence>
<dbReference type="PANTHER" id="PTHR11638">
    <property type="entry name" value="ATP-DEPENDENT CLP PROTEASE"/>
    <property type="match status" value="1"/>
</dbReference>
<dbReference type="SUPFAM" id="SSF52540">
    <property type="entry name" value="P-loop containing nucleoside triphosphate hydrolases"/>
    <property type="match status" value="2"/>
</dbReference>
<keyword evidence="6 9" id="KW-0143">Chaperone</keyword>
<dbReference type="InterPro" id="IPR036628">
    <property type="entry name" value="Clp_N_dom_sf"/>
</dbReference>
<dbReference type="SMART" id="SM00382">
    <property type="entry name" value="AAA"/>
    <property type="match status" value="2"/>
</dbReference>
<dbReference type="InterPro" id="IPR027417">
    <property type="entry name" value="P-loop_NTPase"/>
</dbReference>
<evidence type="ECO:0000256" key="4">
    <source>
        <dbReference type="ARBA" id="ARBA00022840"/>
    </source>
</evidence>
<evidence type="ECO:0000313" key="13">
    <source>
        <dbReference type="Proteomes" id="UP001235030"/>
    </source>
</evidence>
<dbReference type="PRINTS" id="PR00300">
    <property type="entry name" value="CLPPROTEASEA"/>
</dbReference>
<keyword evidence="13" id="KW-1185">Reference proteome</keyword>
<protein>
    <recommendedName>
        <fullName evidence="10">Chaperone protein ClpB</fullName>
    </recommendedName>
</protein>
<organism evidence="12 13">
    <name type="scientific">Terrisporobacter mayombei</name>
    <dbReference type="NCBI Taxonomy" id="1541"/>
    <lineage>
        <taxon>Bacteria</taxon>
        <taxon>Bacillati</taxon>
        <taxon>Bacillota</taxon>
        <taxon>Clostridia</taxon>
        <taxon>Peptostreptococcales</taxon>
        <taxon>Peptostreptococcaceae</taxon>
        <taxon>Terrisporobacter</taxon>
    </lineage>
</organism>
<proteinExistence type="inferred from homology"/>
<comment type="similarity">
    <text evidence="1 9">Belongs to the ClpA/ClpB family.</text>
</comment>
<dbReference type="Gene3D" id="1.10.8.60">
    <property type="match status" value="1"/>
</dbReference>
<keyword evidence="2 8" id="KW-0677">Repeat</keyword>
<comment type="function">
    <text evidence="10">Part of a stress-induced multi-chaperone system, it is involved in the recovery of the cell from heat-induced damage, in cooperation with DnaK, DnaJ and GrpE.</text>
</comment>
<dbReference type="InterPro" id="IPR028299">
    <property type="entry name" value="ClpA/B_CS2"/>
</dbReference>
<dbReference type="SMART" id="SM01086">
    <property type="entry name" value="ClpB_D2-small"/>
    <property type="match status" value="1"/>
</dbReference>
<dbReference type="InterPro" id="IPR003959">
    <property type="entry name" value="ATPase_AAA_core"/>
</dbReference>
<accession>A0ABY9PZY6</accession>
<dbReference type="InterPro" id="IPR019489">
    <property type="entry name" value="Clp_ATPase_C"/>
</dbReference>
<gene>
    <name evidence="10 12" type="primary">clpB</name>
    <name evidence="12" type="ORF">TEMA_10550</name>
</gene>
<evidence type="ECO:0000256" key="2">
    <source>
        <dbReference type="ARBA" id="ARBA00022737"/>
    </source>
</evidence>
<name>A0ABY9PZY6_9FIRM</name>
<evidence type="ECO:0000256" key="7">
    <source>
        <dbReference type="ARBA" id="ARBA00026057"/>
    </source>
</evidence>
<keyword evidence="4 9" id="KW-0067">ATP-binding</keyword>
<dbReference type="InterPro" id="IPR017730">
    <property type="entry name" value="Chaperonin_ClpB"/>
</dbReference>
<dbReference type="EMBL" id="CP101637">
    <property type="protein sequence ID" value="WMT80734.1"/>
    <property type="molecule type" value="Genomic_DNA"/>
</dbReference>
<dbReference type="NCBIfam" id="TIGR03346">
    <property type="entry name" value="chaperone_ClpB"/>
    <property type="match status" value="1"/>
</dbReference>
<evidence type="ECO:0000256" key="6">
    <source>
        <dbReference type="ARBA" id="ARBA00023186"/>
    </source>
</evidence>
<reference evidence="12 13" key="1">
    <citation type="submission" date="2022-07" db="EMBL/GenBank/DDBJ databases">
        <title>Genome sequence of Terrisporobacter mayombei DSM6539.</title>
        <authorList>
            <person name="Boeer T."/>
            <person name="Bengelsdorf F.R."/>
            <person name="Daniel R."/>
            <person name="Poehlein A."/>
        </authorList>
    </citation>
    <scope>NUCLEOTIDE SEQUENCE [LARGE SCALE GENOMIC DNA]</scope>
    <source>
        <strain evidence="12 13">DSM 6539</strain>
    </source>
</reference>
<evidence type="ECO:0000256" key="9">
    <source>
        <dbReference type="RuleBase" id="RU004432"/>
    </source>
</evidence>
<dbReference type="Pfam" id="PF00004">
    <property type="entry name" value="AAA"/>
    <property type="match status" value="1"/>
</dbReference>
<dbReference type="InterPro" id="IPR050130">
    <property type="entry name" value="ClpA_ClpB"/>
</dbReference>
<dbReference type="PROSITE" id="PS00871">
    <property type="entry name" value="CLPAB_2"/>
    <property type="match status" value="1"/>
</dbReference>
<dbReference type="InterPro" id="IPR003593">
    <property type="entry name" value="AAA+_ATPase"/>
</dbReference>
<dbReference type="PANTHER" id="PTHR11638:SF18">
    <property type="entry name" value="HEAT SHOCK PROTEIN 104"/>
    <property type="match status" value="1"/>
</dbReference>
<dbReference type="Proteomes" id="UP001235030">
    <property type="component" value="Chromosome"/>
</dbReference>
<evidence type="ECO:0000313" key="12">
    <source>
        <dbReference type="EMBL" id="WMT80734.1"/>
    </source>
</evidence>
<evidence type="ECO:0000256" key="8">
    <source>
        <dbReference type="PROSITE-ProRule" id="PRU01251"/>
    </source>
</evidence>
<dbReference type="Gene3D" id="1.10.1780.10">
    <property type="entry name" value="Clp, N-terminal domain"/>
    <property type="match status" value="1"/>
</dbReference>
<comment type="subunit">
    <text evidence="7">Homohexamer. The oligomerization is ATP-dependent.</text>
</comment>
<dbReference type="CDD" id="cd00009">
    <property type="entry name" value="AAA"/>
    <property type="match status" value="1"/>
</dbReference>
<dbReference type="Pfam" id="PF17871">
    <property type="entry name" value="AAA_lid_9"/>
    <property type="match status" value="1"/>
</dbReference>
<dbReference type="InterPro" id="IPR004176">
    <property type="entry name" value="Clp_R_N"/>
</dbReference>
<evidence type="ECO:0000259" key="11">
    <source>
        <dbReference type="PROSITE" id="PS51903"/>
    </source>
</evidence>
<dbReference type="CDD" id="cd19499">
    <property type="entry name" value="RecA-like_ClpB_Hsp104-like"/>
    <property type="match status" value="1"/>
</dbReference>
<dbReference type="PROSITE" id="PS51903">
    <property type="entry name" value="CLP_R"/>
    <property type="match status" value="1"/>
</dbReference>
<keyword evidence="10" id="KW-0963">Cytoplasm</keyword>
<dbReference type="Pfam" id="PF02861">
    <property type="entry name" value="Clp_N"/>
    <property type="match status" value="1"/>
</dbReference>
<keyword evidence="10" id="KW-0346">Stress response</keyword>
<evidence type="ECO:0000256" key="3">
    <source>
        <dbReference type="ARBA" id="ARBA00022741"/>
    </source>
</evidence>
<sequence>MDIERMTVRVQKSLNEAYNEAVKHHNQMVDVIHLFSALVNQEDGLIPNILEKMNISVAALRSSINEELDKLPQIYGEGINSQGVTASRNIEEVLIKAEDISKDFKDSYISVEHVMLAIMEMTSISNVKKILNMYNINKNDFLQVLSAVRGSQRVESQDPEGTYDALAKFGTNLVELAKKHKLDPVIGRNEEIRRVIRILSRRTKNNPVLIGEPGVGKTAIVEGLAERIVRGDVPEGLKDKIIFSLDMGSLIAGAKYRGEFEERLKAVLKEVQNAEGKIILFIDEIHTIVGAGKTEGSMDAGNLIKPMLARGELNCIGATTFDEYRKYIEKDKALERRFQPVIAEEPTVEDTISILRGLKERFEIHHGVRIHDSAIVAAAKLSNRYIQDRFLPDKAIDLIDEAGAMIRSEIDSLPTELDMVRRRLFTLETEREALLKEKDEKSKLRLAELQKEIAELKSKDDEMTAKYEKEKGLITEIKNLKSKLDAAKGDVEKYEREYDFNKVAEIKYGVIPDLEQQIKEVEEKMKSGYDNALLKEEVTENEISEIVSKWTGIPVTKLVEGEREKLLKLEDELHERVIGQNEAVTAVANAVIRARAGLKDENKPIGSFIFLGPTGVGKTELAKTLAKTLFDSAENIIRIDMSEYMEKHSVSRLVGPPPGYVGYEEGGQLTEAVRRAPYSVILFDEIEKAHEDVFNMFLQILDDGRLTDNKGKTVDFKNTIIIMTSNIGSSYLLQDEGNITEKTKDLVMGEMKRRFKPEFLNRVDDIIMFKALDKEEIKNIIDIFVKALANRLKDKDITIEITDEAKNIMVKEGYDPIYGARPLKRYIGNTLETMIARRMIAGEIYNGCTILVDGDNDNITIKVK</sequence>
<dbReference type="InterPro" id="IPR041546">
    <property type="entry name" value="ClpA/ClpB_AAA_lid"/>
</dbReference>